<dbReference type="Proteomes" id="UP001431572">
    <property type="component" value="Chromosome 2"/>
</dbReference>
<evidence type="ECO:0000256" key="1">
    <source>
        <dbReference type="SAM" id="Coils"/>
    </source>
</evidence>
<keyword evidence="5" id="KW-1185">Reference proteome</keyword>
<evidence type="ECO:0000313" key="2">
    <source>
        <dbReference type="EMBL" id="NWJ48336.1"/>
    </source>
</evidence>
<gene>
    <name evidence="2" type="ORF">HXX08_20970</name>
    <name evidence="3" type="ORF">OZ401_003877</name>
</gene>
<dbReference type="EMBL" id="JACATZ010000003">
    <property type="protein sequence ID" value="NWJ48336.1"/>
    <property type="molecule type" value="Genomic_DNA"/>
</dbReference>
<reference evidence="3" key="2">
    <citation type="journal article" date="2024" name="Nature">
        <title>Anoxygenic phototroph of the Chloroflexota uses a type I reaction centre.</title>
        <authorList>
            <person name="Tsuji J.M."/>
            <person name="Shaw N.A."/>
            <person name="Nagashima S."/>
            <person name="Venkiteswaran J.J."/>
            <person name="Schiff S.L."/>
            <person name="Watanabe T."/>
            <person name="Fukui M."/>
            <person name="Hanada S."/>
            <person name="Tank M."/>
            <person name="Neufeld J.D."/>
        </authorList>
    </citation>
    <scope>NUCLEOTIDE SEQUENCE</scope>
    <source>
        <strain evidence="3">L227-S17</strain>
    </source>
</reference>
<reference evidence="2 4" key="1">
    <citation type="submission" date="2020-06" db="EMBL/GenBank/DDBJ databases">
        <title>Anoxygenic phototrophic Chloroflexota member uses a Type I reaction center.</title>
        <authorList>
            <person name="Tsuji J.M."/>
            <person name="Shaw N.A."/>
            <person name="Nagashima S."/>
            <person name="Venkiteswaran J."/>
            <person name="Schiff S.L."/>
            <person name="Hanada S."/>
            <person name="Tank M."/>
            <person name="Neufeld J.D."/>
        </authorList>
    </citation>
    <scope>NUCLEOTIDE SEQUENCE [LARGE SCALE GENOMIC DNA]</scope>
    <source>
        <strain evidence="2">L227-S17</strain>
    </source>
</reference>
<evidence type="ECO:0000313" key="5">
    <source>
        <dbReference type="Proteomes" id="UP001431572"/>
    </source>
</evidence>
<dbReference type="RefSeq" id="WP_341470174.1">
    <property type="nucleotide sequence ID" value="NZ_CP128400.1"/>
</dbReference>
<organism evidence="2 4">
    <name type="scientific">Candidatus Chlorohelix allophototropha</name>
    <dbReference type="NCBI Taxonomy" id="3003348"/>
    <lineage>
        <taxon>Bacteria</taxon>
        <taxon>Bacillati</taxon>
        <taxon>Chloroflexota</taxon>
        <taxon>Chloroflexia</taxon>
        <taxon>Candidatus Chloroheliales</taxon>
        <taxon>Candidatus Chloroheliaceae</taxon>
        <taxon>Candidatus Chlorohelix</taxon>
    </lineage>
</organism>
<keyword evidence="1" id="KW-0175">Coiled coil</keyword>
<protein>
    <submittedName>
        <fullName evidence="2">Uncharacterized protein</fullName>
    </submittedName>
</protein>
<sequence length="212" mass="23782">MTTKNTLPGYEEEARSAFRSLLLERPEFMDTNRNHIQDVVPFLEEESGFPEWLTHYEGNNRALSGVWTSVIREIKKDTSVKETESKIELPKPEKRTRTVTRKPQNVENENTAIVPAIDNSPTLLEDQAIQSSRALAEQFAIVKHHELAIKQATQSIEQANEALVRARQDFAHATTAYTNALDDLARLLANSLGNKAGEFSKLLAKAAIGNQK</sequence>
<feature type="coiled-coil region" evidence="1">
    <location>
        <begin position="142"/>
        <end position="169"/>
    </location>
</feature>
<dbReference type="Proteomes" id="UP000521676">
    <property type="component" value="Unassembled WGS sequence"/>
</dbReference>
<dbReference type="EMBL" id="CP128400">
    <property type="protein sequence ID" value="WJW68270.1"/>
    <property type="molecule type" value="Genomic_DNA"/>
</dbReference>
<evidence type="ECO:0000313" key="4">
    <source>
        <dbReference type="Proteomes" id="UP000521676"/>
    </source>
</evidence>
<dbReference type="AlphaFoldDB" id="A0A8T7M8I1"/>
<name>A0A8T7M8I1_9CHLR</name>
<evidence type="ECO:0000313" key="3">
    <source>
        <dbReference type="EMBL" id="WJW68270.1"/>
    </source>
</evidence>
<accession>A0A8T7M8I1</accession>
<proteinExistence type="predicted"/>